<sequence>MYSDKRTRLSYGRLDGQVGTISTATPPLGCDIASTLQQSPFQGITFEAAYWTTLGGQTNEWEPALN</sequence>
<reference evidence="1 2" key="1">
    <citation type="submission" date="2019-05" db="EMBL/GenBank/DDBJ databases">
        <title>Another draft genome of Portunus trituberculatus and its Hox gene families provides insights of decapod evolution.</title>
        <authorList>
            <person name="Jeong J.-H."/>
            <person name="Song I."/>
            <person name="Kim S."/>
            <person name="Choi T."/>
            <person name="Kim D."/>
            <person name="Ryu S."/>
            <person name="Kim W."/>
        </authorList>
    </citation>
    <scope>NUCLEOTIDE SEQUENCE [LARGE SCALE GENOMIC DNA]</scope>
    <source>
        <tissue evidence="1">Muscle</tissue>
    </source>
</reference>
<accession>A0A5B7G9E5</accession>
<protein>
    <submittedName>
        <fullName evidence="1">Uncharacterized protein</fullName>
    </submittedName>
</protein>
<keyword evidence="2" id="KW-1185">Reference proteome</keyword>
<dbReference type="AlphaFoldDB" id="A0A5B7G9E5"/>
<gene>
    <name evidence="1" type="ORF">E2C01_050585</name>
</gene>
<comment type="caution">
    <text evidence="1">The sequence shown here is derived from an EMBL/GenBank/DDBJ whole genome shotgun (WGS) entry which is preliminary data.</text>
</comment>
<name>A0A5B7G9E5_PORTR</name>
<organism evidence="1 2">
    <name type="scientific">Portunus trituberculatus</name>
    <name type="common">Swimming crab</name>
    <name type="synonym">Neptunus trituberculatus</name>
    <dbReference type="NCBI Taxonomy" id="210409"/>
    <lineage>
        <taxon>Eukaryota</taxon>
        <taxon>Metazoa</taxon>
        <taxon>Ecdysozoa</taxon>
        <taxon>Arthropoda</taxon>
        <taxon>Crustacea</taxon>
        <taxon>Multicrustacea</taxon>
        <taxon>Malacostraca</taxon>
        <taxon>Eumalacostraca</taxon>
        <taxon>Eucarida</taxon>
        <taxon>Decapoda</taxon>
        <taxon>Pleocyemata</taxon>
        <taxon>Brachyura</taxon>
        <taxon>Eubrachyura</taxon>
        <taxon>Portunoidea</taxon>
        <taxon>Portunidae</taxon>
        <taxon>Portuninae</taxon>
        <taxon>Portunus</taxon>
    </lineage>
</organism>
<evidence type="ECO:0000313" key="2">
    <source>
        <dbReference type="Proteomes" id="UP000324222"/>
    </source>
</evidence>
<evidence type="ECO:0000313" key="1">
    <source>
        <dbReference type="EMBL" id="MPC56621.1"/>
    </source>
</evidence>
<proteinExistence type="predicted"/>
<dbReference type="EMBL" id="VSRR010014095">
    <property type="protein sequence ID" value="MPC56621.1"/>
    <property type="molecule type" value="Genomic_DNA"/>
</dbReference>
<dbReference type="Proteomes" id="UP000324222">
    <property type="component" value="Unassembled WGS sequence"/>
</dbReference>